<reference evidence="1 2" key="1">
    <citation type="journal article" date="2013" name="PLoS ONE">
        <title>Predicting the Proteins of Angomonas deanei, Strigomonas culicis and Their Respective Endosymbionts Reveals New Aspects of the Trypanosomatidae Family.</title>
        <authorList>
            <person name="Motta M.C."/>
            <person name="Martins A.C."/>
            <person name="de Souza S.S."/>
            <person name="Catta-Preta C.M."/>
            <person name="Silva R."/>
            <person name="Klein C.C."/>
            <person name="de Almeida L.G."/>
            <person name="de Lima Cunha O."/>
            <person name="Ciapina L.P."/>
            <person name="Brocchi M."/>
            <person name="Colabardini A.C."/>
            <person name="de Araujo Lima B."/>
            <person name="Machado C.R."/>
            <person name="de Almeida Soares C.M."/>
            <person name="Probst C.M."/>
            <person name="de Menezes C.B."/>
            <person name="Thompson C.E."/>
            <person name="Bartholomeu D.C."/>
            <person name="Gradia D.F."/>
            <person name="Pavoni D.P."/>
            <person name="Grisard E.C."/>
            <person name="Fantinatti-Garboggini F."/>
            <person name="Marchini F.K."/>
            <person name="Rodrigues-Luiz G.F."/>
            <person name="Wagner G."/>
            <person name="Goldman G.H."/>
            <person name="Fietto J.L."/>
            <person name="Elias M.C."/>
            <person name="Goldman M.H."/>
            <person name="Sagot M.F."/>
            <person name="Pereira M."/>
            <person name="Stoco P.H."/>
            <person name="de Mendonca-Neto R.P."/>
            <person name="Teixeira S.M."/>
            <person name="Maciel T.E."/>
            <person name="de Oliveira Mendes T.A."/>
            <person name="Urmenyi T.P."/>
            <person name="de Souza W."/>
            <person name="Schenkman S."/>
            <person name="de Vasconcelos A.T."/>
        </authorList>
    </citation>
    <scope>NUCLEOTIDE SEQUENCE [LARGE SCALE GENOMIC DNA]</scope>
</reference>
<accession>S9UPJ9</accession>
<comment type="caution">
    <text evidence="1">The sequence shown here is derived from an EMBL/GenBank/DDBJ whole genome shotgun (WGS) entry which is preliminary data.</text>
</comment>
<gene>
    <name evidence="1" type="ORF">STCU_02625</name>
</gene>
<dbReference type="InterPro" id="IPR050600">
    <property type="entry name" value="SETD3_SETD6_MTase"/>
</dbReference>
<dbReference type="PANTHER" id="PTHR13271">
    <property type="entry name" value="UNCHARACTERIZED PUTATIVE METHYLTRANSFERASE"/>
    <property type="match status" value="1"/>
</dbReference>
<organism evidence="1 2">
    <name type="scientific">Strigomonas culicis</name>
    <dbReference type="NCBI Taxonomy" id="28005"/>
    <lineage>
        <taxon>Eukaryota</taxon>
        <taxon>Discoba</taxon>
        <taxon>Euglenozoa</taxon>
        <taxon>Kinetoplastea</taxon>
        <taxon>Metakinetoplastina</taxon>
        <taxon>Trypanosomatida</taxon>
        <taxon>Trypanosomatidae</taxon>
        <taxon>Strigomonadinae</taxon>
        <taxon>Strigomonas</taxon>
    </lineage>
</organism>
<dbReference type="Proteomes" id="UP000015354">
    <property type="component" value="Unassembled WGS sequence"/>
</dbReference>
<evidence type="ECO:0000313" key="2">
    <source>
        <dbReference type="Proteomes" id="UP000015354"/>
    </source>
</evidence>
<evidence type="ECO:0008006" key="3">
    <source>
        <dbReference type="Google" id="ProtNLM"/>
    </source>
</evidence>
<dbReference type="InterPro" id="IPR046341">
    <property type="entry name" value="SET_dom_sf"/>
</dbReference>
<dbReference type="OrthoDB" id="341421at2759"/>
<evidence type="ECO:0000313" key="1">
    <source>
        <dbReference type="EMBL" id="EPY32822.1"/>
    </source>
</evidence>
<protein>
    <recommendedName>
        <fullName evidence="3">SET domain-containing protein</fullName>
    </recommendedName>
</protein>
<dbReference type="EMBL" id="ATMH01002625">
    <property type="protein sequence ID" value="EPY32822.1"/>
    <property type="molecule type" value="Genomic_DNA"/>
</dbReference>
<sequence length="252" mass="28318">MIEFYISDVGKRKRIVCQNKEAYTFVWPYFFSHRVRGARSLCRWAAQRGTVAHGGLYMRPARDAAACRLVAARPIPAGRTLLSVPTHLSLSASAAADARGAFSERWAPLEELSATVARQLHDKRSTLGPYIEFLYDMYNADAEETEYLVDGPRAQALQRQLDSMYAGNLLSAQAVGNAPFLSKDSFTSPEMRVEWTRLQRLARRLEQSVPHFAAKSTQWALSVVLARAIEDDQQGLSLFPFIDMCEHSFTPN</sequence>
<dbReference type="SUPFAM" id="SSF82199">
    <property type="entry name" value="SET domain"/>
    <property type="match status" value="1"/>
</dbReference>
<keyword evidence="2" id="KW-1185">Reference proteome</keyword>
<name>S9UPJ9_9TRYP</name>
<dbReference type="GO" id="GO:0016279">
    <property type="term" value="F:protein-lysine N-methyltransferase activity"/>
    <property type="evidence" value="ECO:0007669"/>
    <property type="project" value="TreeGrafter"/>
</dbReference>
<dbReference type="Gene3D" id="3.90.1410.10">
    <property type="entry name" value="set domain protein methyltransferase, domain 1"/>
    <property type="match status" value="1"/>
</dbReference>
<dbReference type="AlphaFoldDB" id="S9UPJ9"/>
<proteinExistence type="predicted"/>
<feature type="non-terminal residue" evidence="1">
    <location>
        <position position="252"/>
    </location>
</feature>